<dbReference type="Pfam" id="PF03795">
    <property type="entry name" value="YCII"/>
    <property type="match status" value="1"/>
</dbReference>
<gene>
    <name evidence="2" type="ORF">WOLCODRAFT_141084</name>
</gene>
<evidence type="ECO:0000259" key="1">
    <source>
        <dbReference type="Pfam" id="PF03795"/>
    </source>
</evidence>
<protein>
    <recommendedName>
        <fullName evidence="1">YCII-related domain-containing protein</fullName>
    </recommendedName>
</protein>
<name>A0A2H3JAW9_WOLCO</name>
<dbReference type="Gene3D" id="3.30.70.1060">
    <property type="entry name" value="Dimeric alpha+beta barrel"/>
    <property type="match status" value="1"/>
</dbReference>
<dbReference type="InterPro" id="IPR051807">
    <property type="entry name" value="Sec-metab_biosynth-assoc"/>
</dbReference>
<dbReference type="OrthoDB" id="5519740at2759"/>
<proteinExistence type="predicted"/>
<accession>A0A2H3JAW9</accession>
<dbReference type="Proteomes" id="UP000218811">
    <property type="component" value="Unassembled WGS sequence"/>
</dbReference>
<dbReference type="OMA" id="ADREDMW"/>
<keyword evidence="3" id="KW-1185">Reference proteome</keyword>
<feature type="domain" description="YCII-related" evidence="1">
    <location>
        <begin position="55"/>
        <end position="135"/>
    </location>
</feature>
<dbReference type="InterPro" id="IPR011008">
    <property type="entry name" value="Dimeric_a/b-barrel"/>
</dbReference>
<evidence type="ECO:0000313" key="2">
    <source>
        <dbReference type="EMBL" id="PCH39051.1"/>
    </source>
</evidence>
<dbReference type="InterPro" id="IPR005545">
    <property type="entry name" value="YCII"/>
</dbReference>
<reference evidence="2 3" key="1">
    <citation type="journal article" date="2012" name="Science">
        <title>The Paleozoic origin of enzymatic lignin decomposition reconstructed from 31 fungal genomes.</title>
        <authorList>
            <person name="Floudas D."/>
            <person name="Binder M."/>
            <person name="Riley R."/>
            <person name="Barry K."/>
            <person name="Blanchette R.A."/>
            <person name="Henrissat B."/>
            <person name="Martinez A.T."/>
            <person name="Otillar R."/>
            <person name="Spatafora J.W."/>
            <person name="Yadav J.S."/>
            <person name="Aerts A."/>
            <person name="Benoit I."/>
            <person name="Boyd A."/>
            <person name="Carlson A."/>
            <person name="Copeland A."/>
            <person name="Coutinho P.M."/>
            <person name="de Vries R.P."/>
            <person name="Ferreira P."/>
            <person name="Findley K."/>
            <person name="Foster B."/>
            <person name="Gaskell J."/>
            <person name="Glotzer D."/>
            <person name="Gorecki P."/>
            <person name="Heitman J."/>
            <person name="Hesse C."/>
            <person name="Hori C."/>
            <person name="Igarashi K."/>
            <person name="Jurgens J.A."/>
            <person name="Kallen N."/>
            <person name="Kersten P."/>
            <person name="Kohler A."/>
            <person name="Kuees U."/>
            <person name="Kumar T.K.A."/>
            <person name="Kuo A."/>
            <person name="LaButti K."/>
            <person name="Larrondo L.F."/>
            <person name="Lindquist E."/>
            <person name="Ling A."/>
            <person name="Lombard V."/>
            <person name="Lucas S."/>
            <person name="Lundell T."/>
            <person name="Martin R."/>
            <person name="McLaughlin D.J."/>
            <person name="Morgenstern I."/>
            <person name="Morin E."/>
            <person name="Murat C."/>
            <person name="Nagy L.G."/>
            <person name="Nolan M."/>
            <person name="Ohm R.A."/>
            <person name="Patyshakuliyeva A."/>
            <person name="Rokas A."/>
            <person name="Ruiz-Duenas F.J."/>
            <person name="Sabat G."/>
            <person name="Salamov A."/>
            <person name="Samejima M."/>
            <person name="Schmutz J."/>
            <person name="Slot J.C."/>
            <person name="St John F."/>
            <person name="Stenlid J."/>
            <person name="Sun H."/>
            <person name="Sun S."/>
            <person name="Syed K."/>
            <person name="Tsang A."/>
            <person name="Wiebenga A."/>
            <person name="Young D."/>
            <person name="Pisabarro A."/>
            <person name="Eastwood D.C."/>
            <person name="Martin F."/>
            <person name="Cullen D."/>
            <person name="Grigoriev I.V."/>
            <person name="Hibbett D.S."/>
        </authorList>
    </citation>
    <scope>NUCLEOTIDE SEQUENCE [LARGE SCALE GENOMIC DNA]</scope>
    <source>
        <strain evidence="2 3">MD-104</strain>
    </source>
</reference>
<dbReference type="AlphaFoldDB" id="A0A2H3JAW9"/>
<dbReference type="EMBL" id="KB467954">
    <property type="protein sequence ID" value="PCH39051.1"/>
    <property type="molecule type" value="Genomic_DNA"/>
</dbReference>
<evidence type="ECO:0000313" key="3">
    <source>
        <dbReference type="Proteomes" id="UP000218811"/>
    </source>
</evidence>
<organism evidence="2 3">
    <name type="scientific">Wolfiporia cocos (strain MD-104)</name>
    <name type="common">Brown rot fungus</name>
    <dbReference type="NCBI Taxonomy" id="742152"/>
    <lineage>
        <taxon>Eukaryota</taxon>
        <taxon>Fungi</taxon>
        <taxon>Dikarya</taxon>
        <taxon>Basidiomycota</taxon>
        <taxon>Agaricomycotina</taxon>
        <taxon>Agaricomycetes</taxon>
        <taxon>Polyporales</taxon>
        <taxon>Phaeolaceae</taxon>
        <taxon>Wolfiporia</taxon>
    </lineage>
</organism>
<dbReference type="SUPFAM" id="SSF54909">
    <property type="entry name" value="Dimeric alpha+beta barrel"/>
    <property type="match status" value="1"/>
</dbReference>
<dbReference type="PANTHER" id="PTHR33606:SF3">
    <property type="entry name" value="PROTEIN YCII"/>
    <property type="match status" value="1"/>
</dbReference>
<sequence length="148" mass="16758">MQTSLLSAARVSYNGYSRLPALCGNASSHAFRARMMSTAPKPLHKFFVWAPDMTDPGAFQRRMSQRPKHLERAKVLYESGFLKIGGPLLTPESIASPNAEKKMTGSIIICEADSIETVRKTWEEDLYYHNGVWDKEKLFVVPFLPTYM</sequence>
<dbReference type="PANTHER" id="PTHR33606">
    <property type="entry name" value="PROTEIN YCII"/>
    <property type="match status" value="1"/>
</dbReference>